<dbReference type="HOGENOM" id="CLU_302516_0_0_1"/>
<dbReference type="OrthoDB" id="5877826at2759"/>
<feature type="compositionally biased region" description="Polar residues" evidence="1">
    <location>
        <begin position="337"/>
        <end position="355"/>
    </location>
</feature>
<organism evidence="3">
    <name type="scientific">Caenorhabditis brenneri</name>
    <name type="common">Nematode worm</name>
    <dbReference type="NCBI Taxonomy" id="135651"/>
    <lineage>
        <taxon>Eukaryota</taxon>
        <taxon>Metazoa</taxon>
        <taxon>Ecdysozoa</taxon>
        <taxon>Nematoda</taxon>
        <taxon>Chromadorea</taxon>
        <taxon>Rhabditida</taxon>
        <taxon>Rhabditina</taxon>
        <taxon>Rhabditomorpha</taxon>
        <taxon>Rhabditoidea</taxon>
        <taxon>Rhabditidae</taxon>
        <taxon>Peloderinae</taxon>
        <taxon>Caenorhabditis</taxon>
    </lineage>
</organism>
<feature type="compositionally biased region" description="Polar residues" evidence="1">
    <location>
        <begin position="135"/>
        <end position="153"/>
    </location>
</feature>
<feature type="compositionally biased region" description="Polar residues" evidence="1">
    <location>
        <begin position="636"/>
        <end position="648"/>
    </location>
</feature>
<feature type="compositionally biased region" description="Low complexity" evidence="1">
    <location>
        <begin position="416"/>
        <end position="441"/>
    </location>
</feature>
<reference evidence="3" key="1">
    <citation type="submission" date="2011-07" db="EMBL/GenBank/DDBJ databases">
        <authorList>
            <consortium name="Caenorhabditis brenneri Sequencing and Analysis Consortium"/>
            <person name="Wilson R.K."/>
        </authorList>
    </citation>
    <scope>NUCLEOTIDE SEQUENCE [LARGE SCALE GENOMIC DNA]</scope>
    <source>
        <strain evidence="3">PB2801</strain>
    </source>
</reference>
<keyword evidence="3" id="KW-1185">Reference proteome</keyword>
<feature type="compositionally biased region" description="Polar residues" evidence="1">
    <location>
        <begin position="595"/>
        <end position="605"/>
    </location>
</feature>
<feature type="region of interest" description="Disordered" evidence="1">
    <location>
        <begin position="291"/>
        <end position="441"/>
    </location>
</feature>
<dbReference type="EMBL" id="GL380142">
    <property type="protein sequence ID" value="EGT48077.1"/>
    <property type="molecule type" value="Genomic_DNA"/>
</dbReference>
<feature type="compositionally biased region" description="Low complexity" evidence="1">
    <location>
        <begin position="113"/>
        <end position="123"/>
    </location>
</feature>
<dbReference type="STRING" id="135651.G0P8Z4"/>
<name>G0P8Z4_CAEBE</name>
<gene>
    <name evidence="2" type="ORF">CAEBREN_14828</name>
</gene>
<protein>
    <submittedName>
        <fullName evidence="2">Uncharacterized protein</fullName>
    </submittedName>
</protein>
<feature type="compositionally biased region" description="Pro residues" evidence="1">
    <location>
        <begin position="199"/>
        <end position="211"/>
    </location>
</feature>
<dbReference type="eggNOG" id="ENOG502RWBF">
    <property type="taxonomic scope" value="Eukaryota"/>
</dbReference>
<evidence type="ECO:0000313" key="2">
    <source>
        <dbReference type="EMBL" id="EGT48077.1"/>
    </source>
</evidence>
<feature type="region of interest" description="Disordered" evidence="1">
    <location>
        <begin position="57"/>
        <end position="217"/>
    </location>
</feature>
<evidence type="ECO:0000313" key="3">
    <source>
        <dbReference type="Proteomes" id="UP000008068"/>
    </source>
</evidence>
<evidence type="ECO:0000256" key="1">
    <source>
        <dbReference type="SAM" id="MobiDB-lite"/>
    </source>
</evidence>
<dbReference type="Proteomes" id="UP000008068">
    <property type="component" value="Unassembled WGS sequence"/>
</dbReference>
<feature type="region of interest" description="Disordered" evidence="1">
    <location>
        <begin position="533"/>
        <end position="660"/>
    </location>
</feature>
<proteinExistence type="predicted"/>
<sequence>MVKHKAHGLLDVFPKRPNQKVVNGQDLLNTPRSTRSAGSKNLFTMCPYANTIVAYDSTNSEPKNRKTRNSYSPDPRNNTTIALVDSSSSNNATSKPVRSKSVMQKAVSKRPRAQAPPRRSPSQALPPQVDASRPSILNGNSPNDRNNTSSNNAPVRRRAVSEAPNKFSMPKGLKMASAKRSRSRAPAPGVSSTIARTPEPAPADVPGPSSPPQRALNSTSNTILKNASVQQMDDRIFPNTSAIPKGLKVMAPKRPRSRAPTSKVTPSSIVPQVVSAPLTTSTPAVVPALSIVSPDSKNNDGENDSELLRHVPNVPFTTNTPKGLEKVLAPKRPRSRAPTSKASSSELPQVVSSPSAGEVRAPTPLGGSPSDRKNNNVENTPKQLKYAPNASTASNTSKGFEKETTRKRPRSGALHPTVSTSSATLSPPTSTSSISCTSDPPSKMAKIDLATTAAISPTVIVDLAPSELAAKHQPPDLAKSFSSLPMRSPAAAVKVAKMGALNLQTAISSQIDAPVPSTTSSPMVRQARDIVETQSPTPGKGQLLPEPETAHSEALPPKTAVTSPLPKPTQKAPTPKHVVVSKPPQTPGTRARSVAPQQLSNQSPGRLSGATRAASVTSKKVANTAPKTTRKRAVKGNNSLNRAQQSPMMPQEPEVRDVDQNRNSPLSPRRMVFFPLNTVFDSSKDTTFKELHYTPKYARRKDTGGANVRGKRPKLEEPKGCSPVAVDVASLYQRQYCPLFVFGKLAIQYENFDFTDPCRFIKNLACFHEEHENLLIPILKLGDWEKIKELDEGNVEVFYKHEIVPAIENLRKFNEDPSSFYDTHKGQYERHLEDGVIIEYPLPPRPEIFPSQIRKRVSLDIYNEVNRRNEARARREEQAAARAHDAAIAAAMEAQRIAAAAAAAEIPMMNIHNHLDNLTAYHHQQMMNQMFMPQPFFYQPPPPPTPPMYPPPHNNMFYPGMQFQPPPMPFDHFFNNGFPMHEFDLQ</sequence>
<dbReference type="InParanoid" id="G0P8Z4"/>
<feature type="compositionally biased region" description="Polar residues" evidence="1">
    <location>
        <begin position="69"/>
        <end position="96"/>
    </location>
</feature>
<dbReference type="AlphaFoldDB" id="G0P8Z4"/>
<accession>G0P8Z4</accession>
<feature type="compositionally biased region" description="Polar residues" evidence="1">
    <location>
        <begin position="389"/>
        <end position="398"/>
    </location>
</feature>
<feature type="compositionally biased region" description="Polar residues" evidence="1">
    <location>
        <begin position="614"/>
        <end position="627"/>
    </location>
</feature>